<gene>
    <name evidence="1" type="ORF">PGLA1383_LOCUS17999</name>
</gene>
<dbReference type="AlphaFoldDB" id="A0A813EJP2"/>
<dbReference type="EMBL" id="CAJNNV010011358">
    <property type="protein sequence ID" value="CAE8599653.1"/>
    <property type="molecule type" value="Genomic_DNA"/>
</dbReference>
<evidence type="ECO:0000313" key="1">
    <source>
        <dbReference type="EMBL" id="CAE8599653.1"/>
    </source>
</evidence>
<proteinExistence type="predicted"/>
<keyword evidence="2" id="KW-1185">Reference proteome</keyword>
<comment type="caution">
    <text evidence="1">The sequence shown here is derived from an EMBL/GenBank/DDBJ whole genome shotgun (WGS) entry which is preliminary data.</text>
</comment>
<protein>
    <submittedName>
        <fullName evidence="1">Uncharacterized protein</fullName>
    </submittedName>
</protein>
<accession>A0A813EJP2</accession>
<sequence>MAPNLSTARFCVLCNCVKLSAFSHRARCGQLHELRKATAAELEAFEARKTETSTSSGNTEAEGTLEPEAKVCRYVFEFGKHKGKSLEWVRGNKHGYVEWLVKSKVHLQYPALCKAVRHLGLLGEKEEEASLSVALFEHAKADGVEAKVGQKRKHASRAVVRFKNCSLRGASDHNASSCPQRGALSELAQKMQVALAYRQAGRKAKASGSTAKQAQFMRQWASIPKARERQSRLPLILGTEGAERPALFVELEAAVLAAKEAADKATLAQAASLRVKAAHEEKSSSEESTQRP</sequence>
<organism evidence="1 2">
    <name type="scientific">Polarella glacialis</name>
    <name type="common">Dinoflagellate</name>
    <dbReference type="NCBI Taxonomy" id="89957"/>
    <lineage>
        <taxon>Eukaryota</taxon>
        <taxon>Sar</taxon>
        <taxon>Alveolata</taxon>
        <taxon>Dinophyceae</taxon>
        <taxon>Suessiales</taxon>
        <taxon>Suessiaceae</taxon>
        <taxon>Polarella</taxon>
    </lineage>
</organism>
<evidence type="ECO:0000313" key="2">
    <source>
        <dbReference type="Proteomes" id="UP000654075"/>
    </source>
</evidence>
<reference evidence="1" key="1">
    <citation type="submission" date="2021-02" db="EMBL/GenBank/DDBJ databases">
        <authorList>
            <person name="Dougan E. K."/>
            <person name="Rhodes N."/>
            <person name="Thang M."/>
            <person name="Chan C."/>
        </authorList>
    </citation>
    <scope>NUCLEOTIDE SEQUENCE</scope>
</reference>
<name>A0A813EJP2_POLGL</name>
<dbReference type="Proteomes" id="UP000654075">
    <property type="component" value="Unassembled WGS sequence"/>
</dbReference>